<name>A0A8A4ZEM1_9MICO</name>
<dbReference type="KEGG" id="psic:J4E96_05430"/>
<organism evidence="1 2">
    <name type="scientific">Pengzhenrongella sicca</name>
    <dbReference type="NCBI Taxonomy" id="2819238"/>
    <lineage>
        <taxon>Bacteria</taxon>
        <taxon>Bacillati</taxon>
        <taxon>Actinomycetota</taxon>
        <taxon>Actinomycetes</taxon>
        <taxon>Micrococcales</taxon>
        <taxon>Pengzhenrongella</taxon>
    </lineage>
</organism>
<protein>
    <submittedName>
        <fullName evidence="1">Uncharacterized protein</fullName>
    </submittedName>
</protein>
<dbReference type="EMBL" id="CP071868">
    <property type="protein sequence ID" value="QTE30432.1"/>
    <property type="molecule type" value="Genomic_DNA"/>
</dbReference>
<gene>
    <name evidence="1" type="ORF">J4E96_05430</name>
</gene>
<dbReference type="Proteomes" id="UP000663937">
    <property type="component" value="Chromosome"/>
</dbReference>
<sequence>MWFQVMAAANGFHNGRGHATFGPGQLRAMLLTADRSTGEISEPAPATVSRAIKVCIERGLLGAASQSSCLVVPGHAISGGIGLAACKVHDRTRATSRKQAVSD</sequence>
<proteinExistence type="predicted"/>
<accession>A0A8A4ZEM1</accession>
<evidence type="ECO:0000313" key="2">
    <source>
        <dbReference type="Proteomes" id="UP000663937"/>
    </source>
</evidence>
<dbReference type="RefSeq" id="WP_227424764.1">
    <property type="nucleotide sequence ID" value="NZ_CP071868.1"/>
</dbReference>
<dbReference type="AlphaFoldDB" id="A0A8A4ZEM1"/>
<reference evidence="1" key="1">
    <citation type="submission" date="2021-03" db="EMBL/GenBank/DDBJ databases">
        <title>Pengzhenrongella sicca gen. nov., sp. nov., a new member of suborder Micrococcineae isolated from High-Arctic tundra soil.</title>
        <authorList>
            <person name="Peng F."/>
        </authorList>
    </citation>
    <scope>NUCLEOTIDE SEQUENCE</scope>
    <source>
        <strain evidence="1">LRZ-2</strain>
    </source>
</reference>
<keyword evidence="2" id="KW-1185">Reference proteome</keyword>
<evidence type="ECO:0000313" key="1">
    <source>
        <dbReference type="EMBL" id="QTE30432.1"/>
    </source>
</evidence>